<evidence type="ECO:0000313" key="5">
    <source>
        <dbReference type="Proteomes" id="UP001195483"/>
    </source>
</evidence>
<dbReference type="Pfam" id="PF07258">
    <property type="entry name" value="COMM_domain"/>
    <property type="match status" value="1"/>
</dbReference>
<evidence type="ECO:0000259" key="3">
    <source>
        <dbReference type="PROSITE" id="PS51269"/>
    </source>
</evidence>
<dbReference type="InterPro" id="IPR037357">
    <property type="entry name" value="COMMD5"/>
</dbReference>
<comment type="similarity">
    <text evidence="2">Belongs to the COMM domain-containing protein 5 family.</text>
</comment>
<reference evidence="4" key="2">
    <citation type="journal article" date="2021" name="Genome Biol. Evol.">
        <title>Developing a high-quality reference genome for a parasitic bivalve with doubly uniparental inheritance (Bivalvia: Unionida).</title>
        <authorList>
            <person name="Smith C.H."/>
        </authorList>
    </citation>
    <scope>NUCLEOTIDE SEQUENCE</scope>
    <source>
        <strain evidence="4">CHS0354</strain>
        <tissue evidence="4">Mantle</tissue>
    </source>
</reference>
<accession>A0AAE0RM62</accession>
<dbReference type="InterPro" id="IPR017920">
    <property type="entry name" value="COMM"/>
</dbReference>
<proteinExistence type="inferred from homology"/>
<dbReference type="PANTHER" id="PTHR15666:SF1">
    <property type="entry name" value="COMM DOMAIN-CONTAINING PROTEIN 5"/>
    <property type="match status" value="1"/>
</dbReference>
<dbReference type="PROSITE" id="PS51269">
    <property type="entry name" value="COMM"/>
    <property type="match status" value="1"/>
</dbReference>
<dbReference type="AlphaFoldDB" id="A0AAE0RM62"/>
<dbReference type="CDD" id="cd04753">
    <property type="entry name" value="Commd5_HCaRG"/>
    <property type="match status" value="1"/>
</dbReference>
<organism evidence="4 5">
    <name type="scientific">Potamilus streckersoni</name>
    <dbReference type="NCBI Taxonomy" id="2493646"/>
    <lineage>
        <taxon>Eukaryota</taxon>
        <taxon>Metazoa</taxon>
        <taxon>Spiralia</taxon>
        <taxon>Lophotrochozoa</taxon>
        <taxon>Mollusca</taxon>
        <taxon>Bivalvia</taxon>
        <taxon>Autobranchia</taxon>
        <taxon>Heteroconchia</taxon>
        <taxon>Palaeoheterodonta</taxon>
        <taxon>Unionida</taxon>
        <taxon>Unionoidea</taxon>
        <taxon>Unionidae</taxon>
        <taxon>Ambleminae</taxon>
        <taxon>Lampsilini</taxon>
        <taxon>Potamilus</taxon>
    </lineage>
</organism>
<dbReference type="EMBL" id="JAEAOA010000119">
    <property type="protein sequence ID" value="KAK3575943.1"/>
    <property type="molecule type" value="Genomic_DNA"/>
</dbReference>
<dbReference type="GO" id="GO:0005634">
    <property type="term" value="C:nucleus"/>
    <property type="evidence" value="ECO:0007669"/>
    <property type="project" value="TreeGrafter"/>
</dbReference>
<dbReference type="Proteomes" id="UP001195483">
    <property type="component" value="Unassembled WGS sequence"/>
</dbReference>
<feature type="domain" description="COMM" evidence="3">
    <location>
        <begin position="147"/>
        <end position="211"/>
    </location>
</feature>
<evidence type="ECO:0000313" key="4">
    <source>
        <dbReference type="EMBL" id="KAK3575943.1"/>
    </source>
</evidence>
<sequence length="220" mass="25099">MSIVQVVGSGGSVAADRTPFYGVRVPNEVKSLVKPLSKLDKQVFRKILQLIVSDIEGSDIENAELKSLETKELNEETLHTLYMGLHTLLQCALRHPLTSIKQEAFKEDLQDLQVPKEFHSDLASVVFGSRRPQIERNSLDSRPRLPQLENLKWRVDVAISTSVLNRVLDPTVFMEMTLSNGKLHSFEVPVSKFQELRYNVAYVLKEMEDLEKRNILKIQD</sequence>
<gene>
    <name evidence="4" type="ORF">CHS0354_001146</name>
</gene>
<evidence type="ECO:0000256" key="2">
    <source>
        <dbReference type="ARBA" id="ARBA00093452"/>
    </source>
</evidence>
<keyword evidence="5" id="KW-1185">Reference proteome</keyword>
<reference evidence="4" key="1">
    <citation type="journal article" date="2021" name="Genome Biol. Evol.">
        <title>A High-Quality Reference Genome for a Parasitic Bivalve with Doubly Uniparental Inheritance (Bivalvia: Unionida).</title>
        <authorList>
            <person name="Smith C.H."/>
        </authorList>
    </citation>
    <scope>NUCLEOTIDE SEQUENCE</scope>
    <source>
        <strain evidence="4">CHS0354</strain>
    </source>
</reference>
<protein>
    <recommendedName>
        <fullName evidence="1">COMM domain-containing protein 5</fullName>
    </recommendedName>
</protein>
<dbReference type="PANTHER" id="PTHR15666">
    <property type="entry name" value="COMM DOMAIN CONTAINING PROTEIN 5"/>
    <property type="match status" value="1"/>
</dbReference>
<dbReference type="Pfam" id="PF21672">
    <property type="entry name" value="COMM_HN"/>
    <property type="match status" value="1"/>
</dbReference>
<comment type="caution">
    <text evidence="4">The sequence shown here is derived from an EMBL/GenBank/DDBJ whole genome shotgun (WGS) entry which is preliminary data.</text>
</comment>
<name>A0AAE0RM62_9BIVA</name>
<reference evidence="4" key="3">
    <citation type="submission" date="2023-05" db="EMBL/GenBank/DDBJ databases">
        <authorList>
            <person name="Smith C.H."/>
        </authorList>
    </citation>
    <scope>NUCLEOTIDE SEQUENCE</scope>
    <source>
        <strain evidence="4">CHS0354</strain>
        <tissue evidence="4">Mantle</tissue>
    </source>
</reference>
<evidence type="ECO:0000256" key="1">
    <source>
        <dbReference type="ARBA" id="ARBA00016556"/>
    </source>
</evidence>